<accession>A0ACB7TT35</accession>
<dbReference type="Proteomes" id="UP000821845">
    <property type="component" value="Chromosome 1"/>
</dbReference>
<organism evidence="1 2">
    <name type="scientific">Hyalomma asiaticum</name>
    <name type="common">Tick</name>
    <dbReference type="NCBI Taxonomy" id="266040"/>
    <lineage>
        <taxon>Eukaryota</taxon>
        <taxon>Metazoa</taxon>
        <taxon>Ecdysozoa</taxon>
        <taxon>Arthropoda</taxon>
        <taxon>Chelicerata</taxon>
        <taxon>Arachnida</taxon>
        <taxon>Acari</taxon>
        <taxon>Parasitiformes</taxon>
        <taxon>Ixodida</taxon>
        <taxon>Ixodoidea</taxon>
        <taxon>Ixodidae</taxon>
        <taxon>Hyalomminae</taxon>
        <taxon>Hyalomma</taxon>
    </lineage>
</organism>
<evidence type="ECO:0000313" key="1">
    <source>
        <dbReference type="EMBL" id="KAH6948577.1"/>
    </source>
</evidence>
<dbReference type="EMBL" id="CM023481">
    <property type="protein sequence ID" value="KAH6948577.1"/>
    <property type="molecule type" value="Genomic_DNA"/>
</dbReference>
<gene>
    <name evidence="1" type="ORF">HPB50_025164</name>
</gene>
<evidence type="ECO:0000313" key="2">
    <source>
        <dbReference type="Proteomes" id="UP000821845"/>
    </source>
</evidence>
<sequence length="156" mass="17043">MAADSATAAAALFGEENDENAALDASRVGSVERMDEADERENDGKEEYEDNSGWRLVGQRKPKKQMPETSLGKSKAGKRGRILHSTRKASERQHREGPFGVLPEAPARREKPLKVQEQSQIAITFAPEVRGTSKLRCRCISTGELGRHGQGDARGG</sequence>
<protein>
    <submittedName>
        <fullName evidence="1">Uncharacterized protein</fullName>
    </submittedName>
</protein>
<proteinExistence type="predicted"/>
<reference evidence="1" key="1">
    <citation type="submission" date="2020-05" db="EMBL/GenBank/DDBJ databases">
        <title>Large-scale comparative analyses of tick genomes elucidate their genetic diversity and vector capacities.</title>
        <authorList>
            <person name="Jia N."/>
            <person name="Wang J."/>
            <person name="Shi W."/>
            <person name="Du L."/>
            <person name="Sun Y."/>
            <person name="Zhan W."/>
            <person name="Jiang J."/>
            <person name="Wang Q."/>
            <person name="Zhang B."/>
            <person name="Ji P."/>
            <person name="Sakyi L.B."/>
            <person name="Cui X."/>
            <person name="Yuan T."/>
            <person name="Jiang B."/>
            <person name="Yang W."/>
            <person name="Lam T.T.-Y."/>
            <person name="Chang Q."/>
            <person name="Ding S."/>
            <person name="Wang X."/>
            <person name="Zhu J."/>
            <person name="Ruan X."/>
            <person name="Zhao L."/>
            <person name="Wei J."/>
            <person name="Que T."/>
            <person name="Du C."/>
            <person name="Cheng J."/>
            <person name="Dai P."/>
            <person name="Han X."/>
            <person name="Huang E."/>
            <person name="Gao Y."/>
            <person name="Liu J."/>
            <person name="Shao H."/>
            <person name="Ye R."/>
            <person name="Li L."/>
            <person name="Wei W."/>
            <person name="Wang X."/>
            <person name="Wang C."/>
            <person name="Yang T."/>
            <person name="Huo Q."/>
            <person name="Li W."/>
            <person name="Guo W."/>
            <person name="Chen H."/>
            <person name="Zhou L."/>
            <person name="Ni X."/>
            <person name="Tian J."/>
            <person name="Zhou Y."/>
            <person name="Sheng Y."/>
            <person name="Liu T."/>
            <person name="Pan Y."/>
            <person name="Xia L."/>
            <person name="Li J."/>
            <person name="Zhao F."/>
            <person name="Cao W."/>
        </authorList>
    </citation>
    <scope>NUCLEOTIDE SEQUENCE</scope>
    <source>
        <strain evidence="1">Hyas-2018</strain>
    </source>
</reference>
<keyword evidence="2" id="KW-1185">Reference proteome</keyword>
<comment type="caution">
    <text evidence="1">The sequence shown here is derived from an EMBL/GenBank/DDBJ whole genome shotgun (WGS) entry which is preliminary data.</text>
</comment>
<name>A0ACB7TT35_HYAAI</name>